<name>A0A6P1QTE9_9FLAO</name>
<evidence type="ECO:0000313" key="1">
    <source>
        <dbReference type="EMBL" id="QHN65079.1"/>
    </source>
</evidence>
<dbReference type="KEGG" id="bcad:DBX24_03785"/>
<dbReference type="PANTHER" id="PTHR35458">
    <property type="entry name" value="SLR0755 PROTEIN"/>
    <property type="match status" value="1"/>
</dbReference>
<protein>
    <submittedName>
        <fullName evidence="1">NYN domain-containing protein</fullName>
    </submittedName>
</protein>
<proteinExistence type="predicted"/>
<dbReference type="Pfam" id="PF01936">
    <property type="entry name" value="NYN"/>
    <property type="match status" value="1"/>
</dbReference>
<dbReference type="InterPro" id="IPR021139">
    <property type="entry name" value="NYN"/>
</dbReference>
<dbReference type="GO" id="GO:0004540">
    <property type="term" value="F:RNA nuclease activity"/>
    <property type="evidence" value="ECO:0007669"/>
    <property type="project" value="InterPro"/>
</dbReference>
<keyword evidence="2" id="KW-1185">Reference proteome</keyword>
<dbReference type="CDD" id="cd18722">
    <property type="entry name" value="PIN_NicB-like"/>
    <property type="match status" value="1"/>
</dbReference>
<gene>
    <name evidence="1" type="ORF">DBX24_03785</name>
</gene>
<dbReference type="Gene3D" id="3.40.50.1010">
    <property type="entry name" value="5'-nuclease"/>
    <property type="match status" value="1"/>
</dbReference>
<dbReference type="PANTHER" id="PTHR35458:SF8">
    <property type="entry name" value="SLR0650 PROTEIN"/>
    <property type="match status" value="1"/>
</dbReference>
<dbReference type="OrthoDB" id="9809421at2"/>
<evidence type="ECO:0000313" key="2">
    <source>
        <dbReference type="Proteomes" id="UP000464318"/>
    </source>
</evidence>
<dbReference type="RefSeq" id="WP_120488303.1">
    <property type="nucleotide sequence ID" value="NZ_CP029149.1"/>
</dbReference>
<organism evidence="1 2">
    <name type="scientific">Bergeyella cardium</name>
    <dbReference type="NCBI Taxonomy" id="1585976"/>
    <lineage>
        <taxon>Bacteria</taxon>
        <taxon>Pseudomonadati</taxon>
        <taxon>Bacteroidota</taxon>
        <taxon>Flavobacteriia</taxon>
        <taxon>Flavobacteriales</taxon>
        <taxon>Weeksellaceae</taxon>
        <taxon>Bergeyella</taxon>
    </lineage>
</organism>
<accession>A0A6P1QTE9</accession>
<dbReference type="InterPro" id="IPR047140">
    <property type="entry name" value="LabA"/>
</dbReference>
<dbReference type="EMBL" id="CP029149">
    <property type="protein sequence ID" value="QHN65079.1"/>
    <property type="molecule type" value="Genomic_DNA"/>
</dbReference>
<sequence>MEKQKVIIYIDGFNFYYGLRRKGWKRYYWLNIVKLFEQFIRDNQELVCIKYFSARSTDSKQGLRQNAFFQANKENPKFQLILGKYIKKEIRCFNCNDKRYTYEEKETDVRIATQIVADSYKKKCDIAIIVSADSDMIPAIELAQENGTKVFVYFPPDQWSNSLDLISNGKSIDLTKYESRFKKSLFEDIVILKRENKFPLNIPKEWKEHQEKSH</sequence>
<dbReference type="AlphaFoldDB" id="A0A6P1QTE9"/>
<dbReference type="Proteomes" id="UP000464318">
    <property type="component" value="Chromosome"/>
</dbReference>
<reference evidence="1 2" key="1">
    <citation type="submission" date="2018-04" db="EMBL/GenBank/DDBJ databases">
        <title>Characteristic and Complete Genome Sequencing of A Novel Member of Infective Endocarditis Causative Bacteria: Bergeyella cardium QL-PH.</title>
        <authorList>
            <person name="Pan H."/>
            <person name="Sun E."/>
            <person name="Zhang Y."/>
        </authorList>
    </citation>
    <scope>NUCLEOTIDE SEQUENCE [LARGE SCALE GENOMIC DNA]</scope>
    <source>
        <strain evidence="1 2">HPQL</strain>
    </source>
</reference>